<organism evidence="2 3">
    <name type="scientific">Collichthys lucidus</name>
    <name type="common">Big head croaker</name>
    <name type="synonym">Sciaena lucida</name>
    <dbReference type="NCBI Taxonomy" id="240159"/>
    <lineage>
        <taxon>Eukaryota</taxon>
        <taxon>Metazoa</taxon>
        <taxon>Chordata</taxon>
        <taxon>Craniata</taxon>
        <taxon>Vertebrata</taxon>
        <taxon>Euteleostomi</taxon>
        <taxon>Actinopterygii</taxon>
        <taxon>Neopterygii</taxon>
        <taxon>Teleostei</taxon>
        <taxon>Neoteleostei</taxon>
        <taxon>Acanthomorphata</taxon>
        <taxon>Eupercaria</taxon>
        <taxon>Sciaenidae</taxon>
        <taxon>Collichthys</taxon>
    </lineage>
</organism>
<reference evidence="2 3" key="1">
    <citation type="submission" date="2019-01" db="EMBL/GenBank/DDBJ databases">
        <title>Genome Assembly of Collichthys lucidus.</title>
        <authorList>
            <person name="Cai M."/>
            <person name="Xiao S."/>
        </authorList>
    </citation>
    <scope>NUCLEOTIDE SEQUENCE [LARGE SCALE GENOMIC DNA]</scope>
    <source>
        <strain evidence="2">JT15FE1705JMU</strain>
        <tissue evidence="2">Muscle</tissue>
    </source>
</reference>
<feature type="region of interest" description="Disordered" evidence="1">
    <location>
        <begin position="1"/>
        <end position="78"/>
    </location>
</feature>
<feature type="compositionally biased region" description="Basic and acidic residues" evidence="1">
    <location>
        <begin position="61"/>
        <end position="74"/>
    </location>
</feature>
<feature type="compositionally biased region" description="Basic and acidic residues" evidence="1">
    <location>
        <begin position="12"/>
        <end position="32"/>
    </location>
</feature>
<feature type="compositionally biased region" description="Polar residues" evidence="1">
    <location>
        <begin position="40"/>
        <end position="54"/>
    </location>
</feature>
<accession>A0A4V6AMP5</accession>
<proteinExistence type="predicted"/>
<protein>
    <submittedName>
        <fullName evidence="2">Uncharacterized protein</fullName>
    </submittedName>
</protein>
<feature type="compositionally biased region" description="Acidic residues" evidence="1">
    <location>
        <begin position="209"/>
        <end position="223"/>
    </location>
</feature>
<dbReference type="EMBL" id="CM014080">
    <property type="protein sequence ID" value="TKS69382.1"/>
    <property type="molecule type" value="Genomic_DNA"/>
</dbReference>
<dbReference type="Proteomes" id="UP000298787">
    <property type="component" value="Chromosome 3"/>
</dbReference>
<evidence type="ECO:0000256" key="1">
    <source>
        <dbReference type="SAM" id="MobiDB-lite"/>
    </source>
</evidence>
<evidence type="ECO:0000313" key="3">
    <source>
        <dbReference type="Proteomes" id="UP000298787"/>
    </source>
</evidence>
<sequence>MDLVPGEVPNMHNEKMRDEENRQEQDLSNEKIEENEETSQIESQLDMSKPQQQILVIFTDKNNDGEKGEDRMKGESVNTRLTTPTVGENVSLLAMECSDLIPDVDPDMAPTNRSDTATVSAKPDSTISPQPPPKPHCKSPPNPTVTHPQLNDTMRAGAEEKMERTQDDEQWRGKDLVDKERDEKEEEGKDRERDQRGHSEEGGRMKDEDKEEGMDEVAEDQPAETESLGDLMECRIKRRNPTSGSLFGSFRACSPVKLVEELLSGDEWSQFLYGDQSSDYDPCPFQTHCEDTGELSVDLQFNSSAELDLPVDVFEGSPAVQEEPIYEDIDRSTDTNPMTPRTKDIYDTVEFIQPVQPANTYLNFSDIKSHRVLDCAVQKYLIKLSKKRKHRTAWKYNRTHGGHSSSSTSPQQVFPASIFYNIPALGGEEQLSAVKQQNTVNML</sequence>
<name>A0A4V6AMP5_COLLU</name>
<gene>
    <name evidence="2" type="ORF">D9C73_003446</name>
</gene>
<dbReference type="AlphaFoldDB" id="A0A4V6AMP5"/>
<feature type="compositionally biased region" description="Basic and acidic residues" evidence="1">
    <location>
        <begin position="157"/>
        <end position="208"/>
    </location>
</feature>
<feature type="region of interest" description="Disordered" evidence="1">
    <location>
        <begin position="101"/>
        <end position="231"/>
    </location>
</feature>
<keyword evidence="3" id="KW-1185">Reference proteome</keyword>
<feature type="compositionally biased region" description="Polar residues" evidence="1">
    <location>
        <begin position="111"/>
        <end position="128"/>
    </location>
</feature>
<evidence type="ECO:0000313" key="2">
    <source>
        <dbReference type="EMBL" id="TKS69382.1"/>
    </source>
</evidence>
<feature type="compositionally biased region" description="Pro residues" evidence="1">
    <location>
        <begin position="129"/>
        <end position="143"/>
    </location>
</feature>